<keyword evidence="4" id="KW-1185">Reference proteome</keyword>
<name>A0A5J9VRT7_9POAL</name>
<dbReference type="OrthoDB" id="1892195at2759"/>
<dbReference type="InterPro" id="IPR005379">
    <property type="entry name" value="FDM1-5/IDN2_XH"/>
</dbReference>
<gene>
    <name evidence="3" type="ORF">EJB05_11170</name>
</gene>
<evidence type="ECO:0000256" key="1">
    <source>
        <dbReference type="SAM" id="MobiDB-lite"/>
    </source>
</evidence>
<dbReference type="PANTHER" id="PTHR21596:SF55">
    <property type="entry name" value="OS12G0572500 PROTEIN"/>
    <property type="match status" value="1"/>
</dbReference>
<sequence length="518" mass="58943">MPPHSMTCGPSLTGPAIPWDRLGKCAAAYQLGKAFIESSILGDCLTGQFECHNYFSISYVKASGGIGLLLPSRYILTTEYLRLAYRSMLRTCRIISKVRGMAGHLGALASKVDNKIRCLRDALAEYRNIRNVIDGVTEEKERLYQEKERFKQEEEMLKQEKERLQRDLLAFIANREALEAMKEDLLASKNTMIAASDAITSQTEKISQQDEELEVLKRKLQESEAKNNQADQQCGRATAPIQPRRGQTRSMDKRKRPSEGALDFGAYDNEYIGQVEDQSLSHLVMENQNVQNRSVELSERNVCNEVVNKQTSGILVCNNEELESVRNELIKGFLEIDTGGRKLGIREMGELDEKAFKAACLAKLPPEEVGTGYYKLYTSWQKQLSDLSWNPFKTVMIDGNCQEMVDVDDDKLQELKKAWGEGPHDAVVRALMEMQEYDRLSDRSIAYELWNYKEGRKATTREGIEYMCSQVKQLSVTKRRKTRSSCFYSVALQDSRDCIACDMAAIQEETNRTRTRDV</sequence>
<dbReference type="InterPro" id="IPR045177">
    <property type="entry name" value="FDM1-5/IDN2"/>
</dbReference>
<evidence type="ECO:0000313" key="3">
    <source>
        <dbReference type="EMBL" id="TVU37830.1"/>
    </source>
</evidence>
<evidence type="ECO:0000313" key="4">
    <source>
        <dbReference type="Proteomes" id="UP000324897"/>
    </source>
</evidence>
<dbReference type="Proteomes" id="UP000324897">
    <property type="component" value="Chromosome 4"/>
</dbReference>
<comment type="caution">
    <text evidence="3">The sequence shown here is derived from an EMBL/GenBank/DDBJ whole genome shotgun (WGS) entry which is preliminary data.</text>
</comment>
<feature type="region of interest" description="Disordered" evidence="1">
    <location>
        <begin position="222"/>
        <end position="261"/>
    </location>
</feature>
<evidence type="ECO:0000259" key="2">
    <source>
        <dbReference type="Pfam" id="PF03469"/>
    </source>
</evidence>
<reference evidence="3 4" key="1">
    <citation type="journal article" date="2019" name="Sci. Rep.">
        <title>A high-quality genome of Eragrostis curvula grass provides insights into Poaceae evolution and supports new strategies to enhance forage quality.</title>
        <authorList>
            <person name="Carballo J."/>
            <person name="Santos B.A.C.M."/>
            <person name="Zappacosta D."/>
            <person name="Garbus I."/>
            <person name="Selva J.P."/>
            <person name="Gallo C.A."/>
            <person name="Diaz A."/>
            <person name="Albertini E."/>
            <person name="Caccamo M."/>
            <person name="Echenique V."/>
        </authorList>
    </citation>
    <scope>NUCLEOTIDE SEQUENCE [LARGE SCALE GENOMIC DNA]</scope>
    <source>
        <strain evidence="4">cv. Victoria</strain>
        <tissue evidence="3">Leaf</tissue>
    </source>
</reference>
<dbReference type="Pfam" id="PF03469">
    <property type="entry name" value="XH"/>
    <property type="match status" value="1"/>
</dbReference>
<feature type="domain" description="Factor of DNA methylation 1-5/IDN2" evidence="2">
    <location>
        <begin position="346"/>
        <end position="474"/>
    </location>
</feature>
<accession>A0A5J9VRT7</accession>
<dbReference type="GO" id="GO:0080188">
    <property type="term" value="P:gene silencing by siRNA-directed DNA methylation"/>
    <property type="evidence" value="ECO:0007669"/>
    <property type="project" value="InterPro"/>
</dbReference>
<dbReference type="AlphaFoldDB" id="A0A5J9VRT7"/>
<proteinExistence type="predicted"/>
<dbReference type="EMBL" id="RWGY01000007">
    <property type="protein sequence ID" value="TVU37830.1"/>
    <property type="molecule type" value="Genomic_DNA"/>
</dbReference>
<protein>
    <recommendedName>
        <fullName evidence="2">Factor of DNA methylation 1-5/IDN2 domain-containing protein</fullName>
    </recommendedName>
</protein>
<dbReference type="PANTHER" id="PTHR21596">
    <property type="entry name" value="RIBONUCLEASE P SUBUNIT P38"/>
    <property type="match status" value="1"/>
</dbReference>
<organism evidence="3 4">
    <name type="scientific">Eragrostis curvula</name>
    <name type="common">weeping love grass</name>
    <dbReference type="NCBI Taxonomy" id="38414"/>
    <lineage>
        <taxon>Eukaryota</taxon>
        <taxon>Viridiplantae</taxon>
        <taxon>Streptophyta</taxon>
        <taxon>Embryophyta</taxon>
        <taxon>Tracheophyta</taxon>
        <taxon>Spermatophyta</taxon>
        <taxon>Magnoliopsida</taxon>
        <taxon>Liliopsida</taxon>
        <taxon>Poales</taxon>
        <taxon>Poaceae</taxon>
        <taxon>PACMAD clade</taxon>
        <taxon>Chloridoideae</taxon>
        <taxon>Eragrostideae</taxon>
        <taxon>Eragrostidinae</taxon>
        <taxon>Eragrostis</taxon>
    </lineage>
</organism>
<dbReference type="Gramene" id="TVU37830">
    <property type="protein sequence ID" value="TVU37830"/>
    <property type="gene ID" value="EJB05_11170"/>
</dbReference>